<dbReference type="InterPro" id="IPR036236">
    <property type="entry name" value="Znf_C2H2_sf"/>
</dbReference>
<dbReference type="OrthoDB" id="3521097at2759"/>
<feature type="compositionally biased region" description="Polar residues" evidence="1">
    <location>
        <begin position="1215"/>
        <end position="1233"/>
    </location>
</feature>
<protein>
    <recommendedName>
        <fullName evidence="2">C2H2-type domain-containing protein</fullName>
    </recommendedName>
</protein>
<organism evidence="3 4">
    <name type="scientific">Gibberella nygamai</name>
    <name type="common">Bean root rot disease fungus</name>
    <name type="synonym">Fusarium nygamai</name>
    <dbReference type="NCBI Taxonomy" id="42673"/>
    <lineage>
        <taxon>Eukaryota</taxon>
        <taxon>Fungi</taxon>
        <taxon>Dikarya</taxon>
        <taxon>Ascomycota</taxon>
        <taxon>Pezizomycotina</taxon>
        <taxon>Sordariomycetes</taxon>
        <taxon>Hypocreomycetidae</taxon>
        <taxon>Hypocreales</taxon>
        <taxon>Nectriaceae</taxon>
        <taxon>Fusarium</taxon>
        <taxon>Fusarium fujikuroi species complex</taxon>
    </lineage>
</organism>
<dbReference type="EMBL" id="MTQA01000102">
    <property type="protein sequence ID" value="PNP78573.1"/>
    <property type="molecule type" value="Genomic_DNA"/>
</dbReference>
<dbReference type="Gene3D" id="3.30.160.60">
    <property type="entry name" value="Classic Zinc Finger"/>
    <property type="match status" value="1"/>
</dbReference>
<feature type="domain" description="C2H2-type" evidence="2">
    <location>
        <begin position="191"/>
        <end position="212"/>
    </location>
</feature>
<dbReference type="SMART" id="SM00355">
    <property type="entry name" value="ZnF_C2H2"/>
    <property type="match status" value="4"/>
</dbReference>
<dbReference type="InterPro" id="IPR013087">
    <property type="entry name" value="Znf_C2H2_type"/>
</dbReference>
<feature type="compositionally biased region" description="Acidic residues" evidence="1">
    <location>
        <begin position="381"/>
        <end position="396"/>
    </location>
</feature>
<feature type="region of interest" description="Disordered" evidence="1">
    <location>
        <begin position="1457"/>
        <end position="1492"/>
    </location>
</feature>
<feature type="domain" description="C2H2-type" evidence="2">
    <location>
        <begin position="250"/>
        <end position="280"/>
    </location>
</feature>
<evidence type="ECO:0000256" key="1">
    <source>
        <dbReference type="SAM" id="MobiDB-lite"/>
    </source>
</evidence>
<comment type="caution">
    <text evidence="3">The sequence shown here is derived from an EMBL/GenBank/DDBJ whole genome shotgun (WGS) entry which is preliminary data.</text>
</comment>
<dbReference type="STRING" id="42673.A0A2K0W8H4"/>
<dbReference type="Proteomes" id="UP000236664">
    <property type="component" value="Unassembled WGS sequence"/>
</dbReference>
<feature type="domain" description="C2H2-type" evidence="2">
    <location>
        <begin position="218"/>
        <end position="245"/>
    </location>
</feature>
<evidence type="ECO:0000259" key="2">
    <source>
        <dbReference type="SMART" id="SM00355"/>
    </source>
</evidence>
<feature type="region of interest" description="Disordered" evidence="1">
    <location>
        <begin position="1"/>
        <end position="36"/>
    </location>
</feature>
<sequence length="1571" mass="173805">MNTVSADGRQAESNEGPPSSKHGQLPTVPEWAPKNLDVKPSVRVYDGVNDEYLPGEYVSDEYSFAPDMNAYNPWLPSPMPPGFVGELSRIPPSGLSPRLRLTKSGSPLDPSLIHPSLTSMTIHPQEYPTPSLYSASPTIAPSPQTSTDSPGFLPYGNAPSYFQPPVDPSEQKRSIVSFQPSYSGDENKEKLRYSWPDCDKAVTDLKDHMLTHQNERPEKCPIQTCEYHTKGFARKYDKNRHTLTHYKGTMVCGFCPGSGSAAEKSFNRADVFKRHLTAVHGVEQTPPNSRKKSSTGVNASKKLTGYAPDATGKCSTCSQTFSNAQDFYEHLDDCVLRIVQQEDPAEAINAKRLAEVENDKDVHMTLEKNNLPTTTEATMTQDDEEEADTGDEDDADNSPRTNTSPTTRKKGNPPNGVQKSRGVTHSRGGVTLTKARSRKNRRDYPPWGFDKSQMKMKKRVMAVFDSPRRLAKDDMMLSTDDEIRIKLQDGQSYVTDLDVQALRRAEAFLGPTAEKKNPWILDHPTEEDMYSVDGFPSAVGEDESPTVPVTPILGSEETDRADLNAGNCEAAPGDSKKHEEAQVLEAHGKGFVDDEIPYTDTGYASCANQAAISNALSKVRELISATRQDADEEDARTTYSAATSVDAGNAQDYISDLSHHIHTNLQHYTDYAGKLELCRSLPELVKALAIKIGCESPSQLNRDIMYFIHKHQREIAKEIERLLLGTDDDASGDARKADPDGMSLLDKMNLWENNAGVDKREADQGELFDAVEDQEEEIILPIAVPRYNKIILDSSAYSWFITNLRKECSLQRGATKLRHAIDDIRQAVLDKLPSGRISKRTVPPRHRCTFRLLLAPLRARLYHAYHAVRSKWASPTRISEVVVVTCSSDEAQVMTVGEYFAQTWPSAGTVLLDLLQQVLGGSDGVRPQVMLSDTTGIAAQTHGSYLVVTVDGLAYSIVECAEQLAWLASAIHPPRNNSVTSCRPLITSQNPPVLAFDIDVIQESMSDTHSQHHVFLHKLLEDIMVPVVVHGFATARRPESCPGLELPFGLLLEAAGASGTTVLDGFHFLNGSRVHLKMVERFHNVFYWHEIDDATGSSHGTSNSLGRGPNWVNPVTISKTDLETGRHIVCGGKSASSYITDKADSISTHTVSMVDTSLTDDILSIPSDSEDVDYQEQNSTGFRFFKRLLSRLVLAFQADAEAKTKNKAGAGDKASSPSTQGAPNLSPAASSLPTLEPRRKRPREIDGNSGGEDDNEDGSDRRQPKRPRAHQPNYPGRSKYLACPFWKLDPDKHRICLFKKLTAISYVKQHLVRQHTPAFYCATCFMVFEDFSLYDRHAVERTCQRSPTAKLEGISHDKTKQLRRKSKPGPVQEQWLAIWRVLFPDRPQPSSVYVDSDLSEDFCLLREFSQRHGVPILLEQLRSDGLTPRLGVSERELQETLRRGMDVIFERFHLNRPSGSPTSVGDSPEMSSDCLAPEKTSAASSADSGVAMGSHSFQNGSRAIDVVLSPWNLAANIPLEEEAMGRQPDDLADMSSILDSGSWDGMGDGSQLANFDELLANICFRYEDPEK</sequence>
<evidence type="ECO:0000313" key="4">
    <source>
        <dbReference type="Proteomes" id="UP000236664"/>
    </source>
</evidence>
<dbReference type="SUPFAM" id="SSF57667">
    <property type="entry name" value="beta-beta-alpha zinc fingers"/>
    <property type="match status" value="1"/>
</dbReference>
<accession>A0A2K0W8H4</accession>
<proteinExistence type="predicted"/>
<feature type="region of interest" description="Disordered" evidence="1">
    <location>
        <begin position="1206"/>
        <end position="1275"/>
    </location>
</feature>
<name>A0A2K0W8H4_GIBNY</name>
<feature type="region of interest" description="Disordered" evidence="1">
    <location>
        <begin position="280"/>
        <end position="305"/>
    </location>
</feature>
<keyword evidence="4" id="KW-1185">Reference proteome</keyword>
<dbReference type="PANTHER" id="PTHR38166">
    <property type="entry name" value="C2H2-TYPE DOMAIN-CONTAINING PROTEIN-RELATED"/>
    <property type="match status" value="1"/>
</dbReference>
<dbReference type="PANTHER" id="PTHR38166:SF1">
    <property type="entry name" value="C2H2-TYPE DOMAIN-CONTAINING PROTEIN"/>
    <property type="match status" value="1"/>
</dbReference>
<gene>
    <name evidence="3" type="ORF">FNYG_08085</name>
</gene>
<evidence type="ECO:0000313" key="3">
    <source>
        <dbReference type="EMBL" id="PNP78573.1"/>
    </source>
</evidence>
<feature type="region of interest" description="Disordered" evidence="1">
    <location>
        <begin position="359"/>
        <end position="450"/>
    </location>
</feature>
<feature type="compositionally biased region" description="Polar residues" evidence="1">
    <location>
        <begin position="1"/>
        <end position="17"/>
    </location>
</feature>
<reference evidence="3 4" key="1">
    <citation type="submission" date="2017-06" db="EMBL/GenBank/DDBJ databases">
        <title>Genome of Fusarium nygamai isolate CS10214.</title>
        <authorList>
            <person name="Gardiner D.M."/>
            <person name="Obanor F."/>
            <person name="Kazan K."/>
        </authorList>
    </citation>
    <scope>NUCLEOTIDE SEQUENCE [LARGE SCALE GENOMIC DNA]</scope>
    <source>
        <strain evidence="3 4">CS10214</strain>
    </source>
</reference>
<feature type="compositionally biased region" description="Polar residues" evidence="1">
    <location>
        <begin position="367"/>
        <end position="380"/>
    </location>
</feature>
<feature type="domain" description="C2H2-type" evidence="2">
    <location>
        <begin position="312"/>
        <end position="332"/>
    </location>
</feature>